<accession>A0A2V4TZE8</accession>
<name>A0A2V4TZE8_9BURK</name>
<evidence type="ECO:0000256" key="1">
    <source>
        <dbReference type="SAM" id="SignalP"/>
    </source>
</evidence>
<reference evidence="2 3" key="1">
    <citation type="submission" date="2018-06" db="EMBL/GenBank/DDBJ databases">
        <title>Genomic Encyclopedia of Type Strains, Phase IV (KMG-V): Genome sequencing to study the core and pangenomes of soil and plant-associated prokaryotes.</title>
        <authorList>
            <person name="Whitman W."/>
        </authorList>
    </citation>
    <scope>NUCLEOTIDE SEQUENCE [LARGE SCALE GENOMIC DNA]</scope>
    <source>
        <strain evidence="2 3">SRCL-318</strain>
    </source>
</reference>
<dbReference type="OrthoDB" id="9101869at2"/>
<feature type="chain" id="PRO_5015933852" evidence="1">
    <location>
        <begin position="19"/>
        <end position="409"/>
    </location>
</feature>
<dbReference type="Proteomes" id="UP000247772">
    <property type="component" value="Unassembled WGS sequence"/>
</dbReference>
<sequence>MKKILGACLAIIPAVAFSATELPVQLINPAGSTAGQVIVSNGPGSAPGWAALTGLGTPFSALTSGAVGGSSVTSSRVARLFDGSSSTPVTTIAPSVGISRYEAINNIDTEGGQNPALYVQTTGNNTSVGSTIAQAAGITANAQQIGSGDVVAVYGTATQAGTLAGRWAYGGFFNANANVAGANAYAVETFQFNNTGADAPLTLGGIPAMVGLHVGAGGANLNTVGAWFGNNGGGTQFDAGLYFSPGAIKSNTIVDDTSASNSILVKGTHGIGLNMSGATFTANAIATPGFTVSPVGAVSTSIVPTSAWAFDSTGSTVTIANGANASLPAGNGLIIVEESVTSNSAMYMCSTGACTMIGEVGTVWSASTTTPTAGHLSLNYDGSTAYRIYNNQGASENVTVMLLKMKATN</sequence>
<comment type="caution">
    <text evidence="2">The sequence shown here is derived from an EMBL/GenBank/DDBJ whole genome shotgun (WGS) entry which is preliminary data.</text>
</comment>
<evidence type="ECO:0000313" key="2">
    <source>
        <dbReference type="EMBL" id="PYE21320.1"/>
    </source>
</evidence>
<organism evidence="2 3">
    <name type="scientific">Paraburkholderia silvatlantica</name>
    <dbReference type="NCBI Taxonomy" id="321895"/>
    <lineage>
        <taxon>Bacteria</taxon>
        <taxon>Pseudomonadati</taxon>
        <taxon>Pseudomonadota</taxon>
        <taxon>Betaproteobacteria</taxon>
        <taxon>Burkholderiales</taxon>
        <taxon>Burkholderiaceae</taxon>
        <taxon>Paraburkholderia</taxon>
    </lineage>
</organism>
<evidence type="ECO:0000313" key="3">
    <source>
        <dbReference type="Proteomes" id="UP000247772"/>
    </source>
</evidence>
<dbReference type="AlphaFoldDB" id="A0A2V4TZE8"/>
<keyword evidence="1" id="KW-0732">Signal</keyword>
<protein>
    <submittedName>
        <fullName evidence="2">Uncharacterized protein</fullName>
    </submittedName>
</protein>
<dbReference type="EMBL" id="QJSQ01000015">
    <property type="protein sequence ID" value="PYE21320.1"/>
    <property type="molecule type" value="Genomic_DNA"/>
</dbReference>
<proteinExistence type="predicted"/>
<gene>
    <name evidence="2" type="ORF">C7410_115163</name>
</gene>
<feature type="signal peptide" evidence="1">
    <location>
        <begin position="1"/>
        <end position="18"/>
    </location>
</feature>
<dbReference type="RefSeq" id="WP_146242711.1">
    <property type="nucleotide sequence ID" value="NZ_QJSQ01000015.1"/>
</dbReference>